<dbReference type="EMBL" id="MOEC01000007">
    <property type="protein sequence ID" value="OIS93762.1"/>
    <property type="molecule type" value="Genomic_DNA"/>
</dbReference>
<dbReference type="Proteomes" id="UP000182985">
    <property type="component" value="Unassembled WGS sequence"/>
</dbReference>
<sequence>MALQSSRELLFEPMNLLLELQRLFPDFIDETLVEDIRSGDASLHTVMIMFASSFDAKTANPSQLAGLATLIDRCITVPDRLENAIGTCFLEHLHQIDRQKTLLKFLSPEVLTYLRFHN</sequence>
<comment type="caution">
    <text evidence="1">The sequence shown here is derived from an EMBL/GenBank/DDBJ whole genome shotgun (WGS) entry which is preliminary data.</text>
</comment>
<organism evidence="1 2">
    <name type="scientific">Brucella cytisi</name>
    <dbReference type="NCBI Taxonomy" id="407152"/>
    <lineage>
        <taxon>Bacteria</taxon>
        <taxon>Pseudomonadati</taxon>
        <taxon>Pseudomonadota</taxon>
        <taxon>Alphaproteobacteria</taxon>
        <taxon>Hyphomicrobiales</taxon>
        <taxon>Brucellaceae</taxon>
        <taxon>Brucella/Ochrobactrum group</taxon>
        <taxon>Brucella</taxon>
    </lineage>
</organism>
<gene>
    <name evidence="1" type="ORF">BLA27_08755</name>
</gene>
<protein>
    <submittedName>
        <fullName evidence="1">Uncharacterized protein</fullName>
    </submittedName>
</protein>
<dbReference type="AlphaFoldDB" id="A0A1J6I4E3"/>
<evidence type="ECO:0000313" key="1">
    <source>
        <dbReference type="EMBL" id="OIS93762.1"/>
    </source>
</evidence>
<accession>A0A1J6I4E3</accession>
<evidence type="ECO:0000313" key="2">
    <source>
        <dbReference type="Proteomes" id="UP000182985"/>
    </source>
</evidence>
<proteinExistence type="predicted"/>
<reference evidence="1 2" key="1">
    <citation type="submission" date="2016-10" db="EMBL/GenBank/DDBJ databases">
        <title>The Draft Genome Sequence of the Potato Rhizosphere Bacteria Ochrobactrum sp. IPA7.2.</title>
        <authorList>
            <person name="Gogoleva N.E."/>
            <person name="Khlopko Y.A."/>
            <person name="Burygin G.L."/>
            <person name="Plotnikov A.O."/>
        </authorList>
    </citation>
    <scope>NUCLEOTIDE SEQUENCE [LARGE SCALE GENOMIC DNA]</scope>
    <source>
        <strain evidence="1 2">IPA7.2</strain>
    </source>
</reference>
<dbReference type="RefSeq" id="WP_071631395.1">
    <property type="nucleotide sequence ID" value="NZ_MOEC01000007.1"/>
</dbReference>
<name>A0A1J6I4E3_9HYPH</name>
<dbReference type="OrthoDB" id="7069215at2"/>
<keyword evidence="2" id="KW-1185">Reference proteome</keyword>